<evidence type="ECO:0000256" key="2">
    <source>
        <dbReference type="ARBA" id="ARBA00022741"/>
    </source>
</evidence>
<dbReference type="GO" id="GO:0005524">
    <property type="term" value="F:ATP binding"/>
    <property type="evidence" value="ECO:0007669"/>
    <property type="project" value="UniProtKB-KW"/>
</dbReference>
<comment type="caution">
    <text evidence="9">The sequence shown here is derived from an EMBL/GenBank/DDBJ whole genome shotgun (WGS) entry which is preliminary data.</text>
</comment>
<dbReference type="InterPro" id="IPR010663">
    <property type="entry name" value="Znf_FPG/IleRS"/>
</dbReference>
<dbReference type="PANTHER" id="PTHR42765">
    <property type="entry name" value="SOLEUCYL-TRNA SYNTHETASE"/>
    <property type="match status" value="1"/>
</dbReference>
<keyword evidence="3" id="KW-0067">ATP-binding</keyword>
<dbReference type="PANTHER" id="PTHR42765:SF1">
    <property type="entry name" value="ISOLEUCINE--TRNA LIGASE, MITOCHONDRIAL"/>
    <property type="match status" value="1"/>
</dbReference>
<dbReference type="EC" id="6.1.1.5" evidence="9"/>
<dbReference type="GO" id="GO:0000049">
    <property type="term" value="F:tRNA binding"/>
    <property type="evidence" value="ECO:0007669"/>
    <property type="project" value="InterPro"/>
</dbReference>
<dbReference type="CDD" id="cd07960">
    <property type="entry name" value="Anticodon_Ia_Ile_BEm"/>
    <property type="match status" value="1"/>
</dbReference>
<gene>
    <name evidence="9" type="primary">ileS</name>
    <name evidence="9" type="ORF">DCW38_05825</name>
</gene>
<dbReference type="EMBL" id="DMZY01000173">
    <property type="protein sequence ID" value="HAV92681.1"/>
    <property type="molecule type" value="Genomic_DNA"/>
</dbReference>
<evidence type="ECO:0000256" key="6">
    <source>
        <dbReference type="ARBA" id="ARBA00048359"/>
    </source>
</evidence>
<evidence type="ECO:0000259" key="8">
    <source>
        <dbReference type="Pfam" id="PF08264"/>
    </source>
</evidence>
<evidence type="ECO:0000256" key="5">
    <source>
        <dbReference type="ARBA" id="ARBA00023146"/>
    </source>
</evidence>
<feature type="domain" description="Methionyl/Valyl/Leucyl/Isoleucyl-tRNA synthetase anticodon-binding" evidence="8">
    <location>
        <begin position="1"/>
        <end position="133"/>
    </location>
</feature>
<evidence type="ECO:0000256" key="4">
    <source>
        <dbReference type="ARBA" id="ARBA00022917"/>
    </source>
</evidence>
<evidence type="ECO:0000259" key="7">
    <source>
        <dbReference type="Pfam" id="PF06827"/>
    </source>
</evidence>
<evidence type="ECO:0000313" key="9">
    <source>
        <dbReference type="EMBL" id="HAV92681.1"/>
    </source>
</evidence>
<dbReference type="GO" id="GO:0005829">
    <property type="term" value="C:cytosol"/>
    <property type="evidence" value="ECO:0007669"/>
    <property type="project" value="TreeGrafter"/>
</dbReference>
<dbReference type="InterPro" id="IPR013155">
    <property type="entry name" value="M/V/L/I-tRNA-synth_anticd-bd"/>
</dbReference>
<dbReference type="SUPFAM" id="SSF47323">
    <property type="entry name" value="Anticodon-binding domain of a subclass of class I aminoacyl-tRNA synthetases"/>
    <property type="match status" value="1"/>
</dbReference>
<dbReference type="InterPro" id="IPR033708">
    <property type="entry name" value="Anticodon_Ile_BEm"/>
</dbReference>
<evidence type="ECO:0000256" key="1">
    <source>
        <dbReference type="ARBA" id="ARBA00022598"/>
    </source>
</evidence>
<sequence>FHKVFREYYNFIVNDLSSFYLDVLKDRLYTYSKNSLDRRSGLFTVYLLLDDMLKQIAPILPFTAEQAYMHFKKPNKKKSIHMEVINGDFDLYLDEKIENDFELLLSIRGNSLMALEKMRNSGEIGKSVEADIILNPLNDETKELLEEYKEILNQIFIVSNVRINKETGEEFQDRKLSYALKAEKAKGEKCARCWLYLDTVGKDAEHPQLCEKCAEAVKSEV</sequence>
<organism evidence="9 10">
    <name type="scientific">candidate division WOR-3 bacterium</name>
    <dbReference type="NCBI Taxonomy" id="2052148"/>
    <lineage>
        <taxon>Bacteria</taxon>
        <taxon>Bacteria division WOR-3</taxon>
    </lineage>
</organism>
<dbReference type="Pfam" id="PF08264">
    <property type="entry name" value="Anticodon_1"/>
    <property type="match status" value="1"/>
</dbReference>
<evidence type="ECO:0000313" key="10">
    <source>
        <dbReference type="Proteomes" id="UP000264062"/>
    </source>
</evidence>
<dbReference type="Pfam" id="PF06827">
    <property type="entry name" value="zf-FPG_IleRS"/>
    <property type="match status" value="1"/>
</dbReference>
<dbReference type="AlphaFoldDB" id="A0A350HAW5"/>
<dbReference type="Gene3D" id="1.10.730.20">
    <property type="match status" value="1"/>
</dbReference>
<dbReference type="InterPro" id="IPR009080">
    <property type="entry name" value="tRNAsynth_Ia_anticodon-bd"/>
</dbReference>
<protein>
    <submittedName>
        <fullName evidence="9">Isoleucine--tRNA ligase</fullName>
        <ecNumber evidence="9">6.1.1.5</ecNumber>
    </submittedName>
</protein>
<reference evidence="9 10" key="1">
    <citation type="journal article" date="2018" name="Nat. Biotechnol.">
        <title>A standardized bacterial taxonomy based on genome phylogeny substantially revises the tree of life.</title>
        <authorList>
            <person name="Parks D.H."/>
            <person name="Chuvochina M."/>
            <person name="Waite D.W."/>
            <person name="Rinke C."/>
            <person name="Skarshewski A."/>
            <person name="Chaumeil P.A."/>
            <person name="Hugenholtz P."/>
        </authorList>
    </citation>
    <scope>NUCLEOTIDE SEQUENCE [LARGE SCALE GENOMIC DNA]</scope>
    <source>
        <strain evidence="9">UBA9956</strain>
    </source>
</reference>
<dbReference type="GO" id="GO:0004822">
    <property type="term" value="F:isoleucine-tRNA ligase activity"/>
    <property type="evidence" value="ECO:0007669"/>
    <property type="project" value="UniProtKB-EC"/>
</dbReference>
<keyword evidence="1 9" id="KW-0436">Ligase</keyword>
<feature type="non-terminal residue" evidence="9">
    <location>
        <position position="1"/>
    </location>
</feature>
<accession>A0A350HAW5</accession>
<comment type="catalytic activity">
    <reaction evidence="6">
        <text>tRNA(Ile) + L-isoleucine + ATP = L-isoleucyl-tRNA(Ile) + AMP + diphosphate</text>
        <dbReference type="Rhea" id="RHEA:11060"/>
        <dbReference type="Rhea" id="RHEA-COMP:9666"/>
        <dbReference type="Rhea" id="RHEA-COMP:9695"/>
        <dbReference type="ChEBI" id="CHEBI:30616"/>
        <dbReference type="ChEBI" id="CHEBI:33019"/>
        <dbReference type="ChEBI" id="CHEBI:58045"/>
        <dbReference type="ChEBI" id="CHEBI:78442"/>
        <dbReference type="ChEBI" id="CHEBI:78528"/>
        <dbReference type="ChEBI" id="CHEBI:456215"/>
        <dbReference type="EC" id="6.1.1.5"/>
    </reaction>
</comment>
<keyword evidence="2" id="KW-0547">Nucleotide-binding</keyword>
<proteinExistence type="predicted"/>
<name>A0A350HAW5_UNCW3</name>
<dbReference type="Proteomes" id="UP000264062">
    <property type="component" value="Unassembled WGS sequence"/>
</dbReference>
<keyword evidence="5" id="KW-0030">Aminoacyl-tRNA synthetase</keyword>
<evidence type="ECO:0000256" key="3">
    <source>
        <dbReference type="ARBA" id="ARBA00022840"/>
    </source>
</evidence>
<dbReference type="InterPro" id="IPR050081">
    <property type="entry name" value="Ile-tRNA_ligase"/>
</dbReference>
<feature type="domain" description="Zinc finger FPG/IleRS-type" evidence="7">
    <location>
        <begin position="187"/>
        <end position="215"/>
    </location>
</feature>
<dbReference type="GO" id="GO:0006428">
    <property type="term" value="P:isoleucyl-tRNA aminoacylation"/>
    <property type="evidence" value="ECO:0007669"/>
    <property type="project" value="TreeGrafter"/>
</dbReference>
<keyword evidence="4" id="KW-0648">Protein biosynthesis</keyword>